<name>K1Q5T0_MAGGI</name>
<proteinExistence type="predicted"/>
<organism evidence="1">
    <name type="scientific">Magallana gigas</name>
    <name type="common">Pacific oyster</name>
    <name type="synonym">Crassostrea gigas</name>
    <dbReference type="NCBI Taxonomy" id="29159"/>
    <lineage>
        <taxon>Eukaryota</taxon>
        <taxon>Metazoa</taxon>
        <taxon>Spiralia</taxon>
        <taxon>Lophotrochozoa</taxon>
        <taxon>Mollusca</taxon>
        <taxon>Bivalvia</taxon>
        <taxon>Autobranchia</taxon>
        <taxon>Pteriomorphia</taxon>
        <taxon>Ostreida</taxon>
        <taxon>Ostreoidea</taxon>
        <taxon>Ostreidae</taxon>
        <taxon>Magallana</taxon>
    </lineage>
</organism>
<dbReference type="AlphaFoldDB" id="K1Q5T0"/>
<evidence type="ECO:0000313" key="1">
    <source>
        <dbReference type="EMBL" id="EKC26594.1"/>
    </source>
</evidence>
<sequence length="76" mass="8465">MDRPNSRICCPYPENGVTTRGNDYRVLIDSVLKVNLMDIVDFCPIVIGPSGVVAKAFCIRRRIAAFDIGSRDGYSR</sequence>
<dbReference type="InParanoid" id="K1Q5T0"/>
<gene>
    <name evidence="1" type="ORF">CGI_10017373</name>
</gene>
<reference evidence="1" key="1">
    <citation type="journal article" date="2012" name="Nature">
        <title>The oyster genome reveals stress adaptation and complexity of shell formation.</title>
        <authorList>
            <person name="Zhang G."/>
            <person name="Fang X."/>
            <person name="Guo X."/>
            <person name="Li L."/>
            <person name="Luo R."/>
            <person name="Xu F."/>
            <person name="Yang P."/>
            <person name="Zhang L."/>
            <person name="Wang X."/>
            <person name="Qi H."/>
            <person name="Xiong Z."/>
            <person name="Que H."/>
            <person name="Xie Y."/>
            <person name="Holland P.W."/>
            <person name="Paps J."/>
            <person name="Zhu Y."/>
            <person name="Wu F."/>
            <person name="Chen Y."/>
            <person name="Wang J."/>
            <person name="Peng C."/>
            <person name="Meng J."/>
            <person name="Yang L."/>
            <person name="Liu J."/>
            <person name="Wen B."/>
            <person name="Zhang N."/>
            <person name="Huang Z."/>
            <person name="Zhu Q."/>
            <person name="Feng Y."/>
            <person name="Mount A."/>
            <person name="Hedgecock D."/>
            <person name="Xu Z."/>
            <person name="Liu Y."/>
            <person name="Domazet-Loso T."/>
            <person name="Du Y."/>
            <person name="Sun X."/>
            <person name="Zhang S."/>
            <person name="Liu B."/>
            <person name="Cheng P."/>
            <person name="Jiang X."/>
            <person name="Li J."/>
            <person name="Fan D."/>
            <person name="Wang W."/>
            <person name="Fu W."/>
            <person name="Wang T."/>
            <person name="Wang B."/>
            <person name="Zhang J."/>
            <person name="Peng Z."/>
            <person name="Li Y."/>
            <person name="Li N."/>
            <person name="Wang J."/>
            <person name="Chen M."/>
            <person name="He Y."/>
            <person name="Tan F."/>
            <person name="Song X."/>
            <person name="Zheng Q."/>
            <person name="Huang R."/>
            <person name="Yang H."/>
            <person name="Du X."/>
            <person name="Chen L."/>
            <person name="Yang M."/>
            <person name="Gaffney P.M."/>
            <person name="Wang S."/>
            <person name="Luo L."/>
            <person name="She Z."/>
            <person name="Ming Y."/>
            <person name="Huang W."/>
            <person name="Zhang S."/>
            <person name="Huang B."/>
            <person name="Zhang Y."/>
            <person name="Qu T."/>
            <person name="Ni P."/>
            <person name="Miao G."/>
            <person name="Wang J."/>
            <person name="Wang Q."/>
            <person name="Steinberg C.E."/>
            <person name="Wang H."/>
            <person name="Li N."/>
            <person name="Qian L."/>
            <person name="Zhang G."/>
            <person name="Li Y."/>
            <person name="Yang H."/>
            <person name="Liu X."/>
            <person name="Wang J."/>
            <person name="Yin Y."/>
            <person name="Wang J."/>
        </authorList>
    </citation>
    <scope>NUCLEOTIDE SEQUENCE [LARGE SCALE GENOMIC DNA]</scope>
    <source>
        <strain evidence="1">05x7-T-G4-1.051#20</strain>
    </source>
</reference>
<protein>
    <submittedName>
        <fullName evidence="1">Uncharacterized protein</fullName>
    </submittedName>
</protein>
<dbReference type="EMBL" id="JH817312">
    <property type="protein sequence ID" value="EKC26594.1"/>
    <property type="molecule type" value="Genomic_DNA"/>
</dbReference>
<dbReference type="HOGENOM" id="CLU_2656846_0_0_1"/>
<accession>K1Q5T0</accession>